<evidence type="ECO:0000313" key="2">
    <source>
        <dbReference type="Proteomes" id="UP000789901"/>
    </source>
</evidence>
<reference evidence="1 2" key="1">
    <citation type="submission" date="2021-06" db="EMBL/GenBank/DDBJ databases">
        <authorList>
            <person name="Kallberg Y."/>
            <person name="Tangrot J."/>
            <person name="Rosling A."/>
        </authorList>
    </citation>
    <scope>NUCLEOTIDE SEQUENCE [LARGE SCALE GENOMIC DNA]</scope>
    <source>
        <strain evidence="1 2">120-4 pot B 10/14</strain>
    </source>
</reference>
<organism evidence="1 2">
    <name type="scientific">Gigaspora margarita</name>
    <dbReference type="NCBI Taxonomy" id="4874"/>
    <lineage>
        <taxon>Eukaryota</taxon>
        <taxon>Fungi</taxon>
        <taxon>Fungi incertae sedis</taxon>
        <taxon>Mucoromycota</taxon>
        <taxon>Glomeromycotina</taxon>
        <taxon>Glomeromycetes</taxon>
        <taxon>Diversisporales</taxon>
        <taxon>Gigasporaceae</taxon>
        <taxon>Gigaspora</taxon>
    </lineage>
</organism>
<feature type="non-terminal residue" evidence="1">
    <location>
        <position position="1"/>
    </location>
</feature>
<name>A0ABN7VWL8_GIGMA</name>
<evidence type="ECO:0000313" key="1">
    <source>
        <dbReference type="EMBL" id="CAG8802663.1"/>
    </source>
</evidence>
<proteinExistence type="predicted"/>
<accession>A0ABN7VWL8</accession>
<protein>
    <submittedName>
        <fullName evidence="1">43971_t:CDS:1</fullName>
    </submittedName>
</protein>
<keyword evidence="2" id="KW-1185">Reference proteome</keyword>
<sequence>KKACDGTIKELYSVVISDERVGVGKAPIRSHYTTTKSCKQLDALKK</sequence>
<dbReference type="Proteomes" id="UP000789901">
    <property type="component" value="Unassembled WGS sequence"/>
</dbReference>
<comment type="caution">
    <text evidence="1">The sequence shown here is derived from an EMBL/GenBank/DDBJ whole genome shotgun (WGS) entry which is preliminary data.</text>
</comment>
<dbReference type="EMBL" id="CAJVQB010023777">
    <property type="protein sequence ID" value="CAG8802663.1"/>
    <property type="molecule type" value="Genomic_DNA"/>
</dbReference>
<gene>
    <name evidence="1" type="ORF">GMARGA_LOCUS23462</name>
</gene>